<accession>A0A1W0W327</accession>
<evidence type="ECO:0000313" key="2">
    <source>
        <dbReference type="Proteomes" id="UP000000768"/>
    </source>
</evidence>
<name>A0A1W0W327_SORBI</name>
<keyword evidence="2" id="KW-1185">Reference proteome</keyword>
<organism evidence="1 2">
    <name type="scientific">Sorghum bicolor</name>
    <name type="common">Sorghum</name>
    <name type="synonym">Sorghum vulgare</name>
    <dbReference type="NCBI Taxonomy" id="4558"/>
    <lineage>
        <taxon>Eukaryota</taxon>
        <taxon>Viridiplantae</taxon>
        <taxon>Streptophyta</taxon>
        <taxon>Embryophyta</taxon>
        <taxon>Tracheophyta</taxon>
        <taxon>Spermatophyta</taxon>
        <taxon>Magnoliopsida</taxon>
        <taxon>Liliopsida</taxon>
        <taxon>Poales</taxon>
        <taxon>Poaceae</taxon>
        <taxon>PACMAD clade</taxon>
        <taxon>Panicoideae</taxon>
        <taxon>Andropogonodae</taxon>
        <taxon>Andropogoneae</taxon>
        <taxon>Sorghinae</taxon>
        <taxon>Sorghum</taxon>
    </lineage>
</organism>
<dbReference type="InParanoid" id="A0A1W0W327"/>
<dbReference type="EMBL" id="CM000761">
    <property type="protein sequence ID" value="OQU88770.1"/>
    <property type="molecule type" value="Genomic_DNA"/>
</dbReference>
<dbReference type="Gramene" id="OQU88770">
    <property type="protein sequence ID" value="OQU88770"/>
    <property type="gene ID" value="SORBI_3002G092901"/>
</dbReference>
<sequence>MSYPRTRRRHWRMGRPNSTAVRAVASTLQDALAAATADHRGTRRCLDSRCCRPSVPAKQKLEPSSKMEATRKVRFRSIVENRVSEKEAPVLLLVALPCHAIVCSSGGHHGLLQMHPVQLCGCAQPTTSSIIFFSVANASMCSYVAMPCQLQVLLFFSMLQMHQCAAMWLCLANCKFHYFLLYAF</sequence>
<evidence type="ECO:0000313" key="1">
    <source>
        <dbReference type="EMBL" id="OQU88770.1"/>
    </source>
</evidence>
<protein>
    <submittedName>
        <fullName evidence="1">Uncharacterized protein</fullName>
    </submittedName>
</protein>
<dbReference type="AlphaFoldDB" id="A0A1W0W327"/>
<reference evidence="1 2" key="1">
    <citation type="journal article" date="2009" name="Nature">
        <title>The Sorghum bicolor genome and the diversification of grasses.</title>
        <authorList>
            <person name="Paterson A.H."/>
            <person name="Bowers J.E."/>
            <person name="Bruggmann R."/>
            <person name="Dubchak I."/>
            <person name="Grimwood J."/>
            <person name="Gundlach H."/>
            <person name="Haberer G."/>
            <person name="Hellsten U."/>
            <person name="Mitros T."/>
            <person name="Poliakov A."/>
            <person name="Schmutz J."/>
            <person name="Spannagl M."/>
            <person name="Tang H."/>
            <person name="Wang X."/>
            <person name="Wicker T."/>
            <person name="Bharti A.K."/>
            <person name="Chapman J."/>
            <person name="Feltus F.A."/>
            <person name="Gowik U."/>
            <person name="Grigoriev I.V."/>
            <person name="Lyons E."/>
            <person name="Maher C.A."/>
            <person name="Martis M."/>
            <person name="Narechania A."/>
            <person name="Otillar R.P."/>
            <person name="Penning B.W."/>
            <person name="Salamov A.A."/>
            <person name="Wang Y."/>
            <person name="Zhang L."/>
            <person name="Carpita N.C."/>
            <person name="Freeling M."/>
            <person name="Gingle A.R."/>
            <person name="Hash C.T."/>
            <person name="Keller B."/>
            <person name="Klein P."/>
            <person name="Kresovich S."/>
            <person name="McCann M.C."/>
            <person name="Ming R."/>
            <person name="Peterson D.G."/>
            <person name="Mehboob-ur-Rahman"/>
            <person name="Ware D."/>
            <person name="Westhoff P."/>
            <person name="Mayer K.F."/>
            <person name="Messing J."/>
            <person name="Rokhsar D.S."/>
        </authorList>
    </citation>
    <scope>NUCLEOTIDE SEQUENCE [LARGE SCALE GENOMIC DNA]</scope>
    <source>
        <strain evidence="2">cv. BTx623</strain>
    </source>
</reference>
<gene>
    <name evidence="1" type="ORF">SORBI_3002G092901</name>
</gene>
<proteinExistence type="predicted"/>
<dbReference type="Proteomes" id="UP000000768">
    <property type="component" value="Chromosome 2"/>
</dbReference>
<reference evidence="2" key="2">
    <citation type="journal article" date="2018" name="Plant J.">
        <title>The Sorghum bicolor reference genome: improved assembly, gene annotations, a transcriptome atlas, and signatures of genome organization.</title>
        <authorList>
            <person name="McCormick R.F."/>
            <person name="Truong S.K."/>
            <person name="Sreedasyam A."/>
            <person name="Jenkins J."/>
            <person name="Shu S."/>
            <person name="Sims D."/>
            <person name="Kennedy M."/>
            <person name="Amirebrahimi M."/>
            <person name="Weers B.D."/>
            <person name="McKinley B."/>
            <person name="Mattison A."/>
            <person name="Morishige D.T."/>
            <person name="Grimwood J."/>
            <person name="Schmutz J."/>
            <person name="Mullet J.E."/>
        </authorList>
    </citation>
    <scope>NUCLEOTIDE SEQUENCE [LARGE SCALE GENOMIC DNA]</scope>
    <source>
        <strain evidence="2">cv. BTx623</strain>
    </source>
</reference>